<dbReference type="PROSITE" id="PS51332">
    <property type="entry name" value="B12_BINDING"/>
    <property type="match status" value="1"/>
</dbReference>
<feature type="domain" description="B12-binding" evidence="8">
    <location>
        <begin position="12"/>
        <end position="154"/>
    </location>
</feature>
<dbReference type="InterPro" id="IPR034466">
    <property type="entry name" value="Methyltransferase_Class_B"/>
</dbReference>
<evidence type="ECO:0000256" key="1">
    <source>
        <dbReference type="ARBA" id="ARBA00001966"/>
    </source>
</evidence>
<evidence type="ECO:0000313" key="10">
    <source>
        <dbReference type="EMBL" id="RXK16384.1"/>
    </source>
</evidence>
<dbReference type="GO" id="GO:0046872">
    <property type="term" value="F:metal ion binding"/>
    <property type="evidence" value="ECO:0007669"/>
    <property type="project" value="UniProtKB-KW"/>
</dbReference>
<dbReference type="CDD" id="cd02068">
    <property type="entry name" value="radical_SAM_B12_BD"/>
    <property type="match status" value="1"/>
</dbReference>
<dbReference type="AlphaFoldDB" id="A0AAX2AJN9"/>
<proteinExistence type="predicted"/>
<keyword evidence="4" id="KW-0949">S-adenosyl-L-methionine</keyword>
<evidence type="ECO:0000256" key="7">
    <source>
        <dbReference type="ARBA" id="ARBA00023014"/>
    </source>
</evidence>
<keyword evidence="3" id="KW-0808">Transferase</keyword>
<organism evidence="10 11">
    <name type="scientific">Malaciobacter mytili LMG 24559</name>
    <dbReference type="NCBI Taxonomy" id="1032238"/>
    <lineage>
        <taxon>Bacteria</taxon>
        <taxon>Pseudomonadati</taxon>
        <taxon>Campylobacterota</taxon>
        <taxon>Epsilonproteobacteria</taxon>
        <taxon>Campylobacterales</taxon>
        <taxon>Arcobacteraceae</taxon>
        <taxon>Malaciobacter</taxon>
    </lineage>
</organism>
<dbReference type="Gene3D" id="3.40.50.280">
    <property type="entry name" value="Cobalamin-binding domain"/>
    <property type="match status" value="1"/>
</dbReference>
<dbReference type="PROSITE" id="PS51918">
    <property type="entry name" value="RADICAL_SAM"/>
    <property type="match status" value="1"/>
</dbReference>
<dbReference type="Pfam" id="PF04055">
    <property type="entry name" value="Radical_SAM"/>
    <property type="match status" value="1"/>
</dbReference>
<evidence type="ECO:0000256" key="2">
    <source>
        <dbReference type="ARBA" id="ARBA00022603"/>
    </source>
</evidence>
<comment type="caution">
    <text evidence="10">The sequence shown here is derived from an EMBL/GenBank/DDBJ whole genome shotgun (WGS) entry which is preliminary data.</text>
</comment>
<evidence type="ECO:0000256" key="4">
    <source>
        <dbReference type="ARBA" id="ARBA00022691"/>
    </source>
</evidence>
<dbReference type="Pfam" id="PF02310">
    <property type="entry name" value="B12-binding"/>
    <property type="match status" value="1"/>
</dbReference>
<name>A0AAX2AJN9_9BACT</name>
<dbReference type="SFLD" id="SFLDS00029">
    <property type="entry name" value="Radical_SAM"/>
    <property type="match status" value="1"/>
</dbReference>
<evidence type="ECO:0000256" key="5">
    <source>
        <dbReference type="ARBA" id="ARBA00022723"/>
    </source>
</evidence>
<dbReference type="GO" id="GO:0003824">
    <property type="term" value="F:catalytic activity"/>
    <property type="evidence" value="ECO:0007669"/>
    <property type="project" value="InterPro"/>
</dbReference>
<evidence type="ECO:0000313" key="11">
    <source>
        <dbReference type="Proteomes" id="UP000290092"/>
    </source>
</evidence>
<keyword evidence="2" id="KW-0489">Methyltransferase</keyword>
<dbReference type="GO" id="GO:0005829">
    <property type="term" value="C:cytosol"/>
    <property type="evidence" value="ECO:0007669"/>
    <property type="project" value="TreeGrafter"/>
</dbReference>
<dbReference type="CDD" id="cd01335">
    <property type="entry name" value="Radical_SAM"/>
    <property type="match status" value="1"/>
</dbReference>
<dbReference type="InterPro" id="IPR007197">
    <property type="entry name" value="rSAM"/>
</dbReference>
<gene>
    <name evidence="10" type="ORF">CP985_03540</name>
</gene>
<dbReference type="SUPFAM" id="SSF102114">
    <property type="entry name" value="Radical SAM enzymes"/>
    <property type="match status" value="1"/>
</dbReference>
<dbReference type="RefSeq" id="WP_114842643.1">
    <property type="nucleotide sequence ID" value="NZ_CP031219.1"/>
</dbReference>
<evidence type="ECO:0000259" key="8">
    <source>
        <dbReference type="PROSITE" id="PS51332"/>
    </source>
</evidence>
<keyword evidence="11" id="KW-1185">Reference proteome</keyword>
<dbReference type="InterPro" id="IPR023404">
    <property type="entry name" value="rSAM_horseshoe"/>
</dbReference>
<dbReference type="EMBL" id="NXID01000009">
    <property type="protein sequence ID" value="RXK16384.1"/>
    <property type="molecule type" value="Genomic_DNA"/>
</dbReference>
<keyword evidence="5" id="KW-0479">Metal-binding</keyword>
<dbReference type="InterPro" id="IPR051198">
    <property type="entry name" value="BchE-like"/>
</dbReference>
<dbReference type="PANTHER" id="PTHR43409">
    <property type="entry name" value="ANAEROBIC MAGNESIUM-PROTOPORPHYRIN IX MONOMETHYL ESTER CYCLASE-RELATED"/>
    <property type="match status" value="1"/>
</dbReference>
<dbReference type="InterPro" id="IPR058240">
    <property type="entry name" value="rSAM_sf"/>
</dbReference>
<reference evidence="10 11" key="1">
    <citation type="submission" date="2017-09" db="EMBL/GenBank/DDBJ databases">
        <title>Genomics of the genus Arcobacter.</title>
        <authorList>
            <person name="Perez-Cataluna A."/>
            <person name="Figueras M.J."/>
            <person name="Salas-Masso N."/>
        </authorList>
    </citation>
    <scope>NUCLEOTIDE SEQUENCE [LARGE SCALE GENOMIC DNA]</scope>
    <source>
        <strain evidence="10 11">CECT 7386</strain>
    </source>
</reference>
<protein>
    <submittedName>
        <fullName evidence="10">B12-binding domain-containing radical SAM protein</fullName>
    </submittedName>
</protein>
<comment type="cofactor">
    <cofactor evidence="1">
        <name>[4Fe-4S] cluster</name>
        <dbReference type="ChEBI" id="CHEBI:49883"/>
    </cofactor>
</comment>
<dbReference type="SFLD" id="SFLDG01082">
    <property type="entry name" value="B12-binding_domain_containing"/>
    <property type="match status" value="1"/>
</dbReference>
<dbReference type="SFLD" id="SFLDG01123">
    <property type="entry name" value="methyltransferase_(Class_B)"/>
    <property type="match status" value="1"/>
</dbReference>
<evidence type="ECO:0000256" key="3">
    <source>
        <dbReference type="ARBA" id="ARBA00022679"/>
    </source>
</evidence>
<dbReference type="SMART" id="SM00729">
    <property type="entry name" value="Elp3"/>
    <property type="match status" value="1"/>
</dbReference>
<keyword evidence="6" id="KW-0408">Iron</keyword>
<dbReference type="Gene3D" id="3.80.30.20">
    <property type="entry name" value="tm_1862 like domain"/>
    <property type="match status" value="1"/>
</dbReference>
<dbReference type="InterPro" id="IPR006638">
    <property type="entry name" value="Elp3/MiaA/NifB-like_rSAM"/>
</dbReference>
<sequence>MKIDVVFVNPGNKKITFQNLGVDLAAVEPPFMIASIAAYLRNNDISVNIIDSNAENLTPEETAKKINEINPLLVCMIVYGGQPSASTQTMAIASKMCTIIKQNCSMPIVIAGLHPSALPQRTLEEEDVDYVIEGEEQIPLKRLIEVLKNNLSLDEVPGLWYYKNNMIVNNQKPKLIDNLDEYLPMAAWDLLPMEKYKAHNWHCFDNIDERQPYGAIYTSLGCPYKCSFCCINATFGKPSIRYRSPKLVVDEIEHLAKEYNVKNIKFIDEMFILNENHYMKITELLLEKNLDINIWCYARVDTVKKDFLPKMKKAGFNWFCLGIESASEFVRDGADKKLKYRDIKEVVKSIQDAKIRVLTNFIVGLPDDNEKTMQETLDMAIDLNTEFFNIYSAMAYPGSKLYDEAIEKGIKLPSNWGDYSQHAKNQLPLSTKYLSAMDVLKFRDKAWQEYFTSKKYLDMIEEKFGVKVVEHIKFMTSKKLERNYEN</sequence>
<feature type="domain" description="Radical SAM core" evidence="9">
    <location>
        <begin position="208"/>
        <end position="429"/>
    </location>
</feature>
<dbReference type="GO" id="GO:0051539">
    <property type="term" value="F:4 iron, 4 sulfur cluster binding"/>
    <property type="evidence" value="ECO:0007669"/>
    <property type="project" value="UniProtKB-KW"/>
</dbReference>
<evidence type="ECO:0000256" key="6">
    <source>
        <dbReference type="ARBA" id="ARBA00023004"/>
    </source>
</evidence>
<keyword evidence="7" id="KW-0411">Iron-sulfur</keyword>
<dbReference type="Proteomes" id="UP000290092">
    <property type="component" value="Unassembled WGS sequence"/>
</dbReference>
<evidence type="ECO:0000259" key="9">
    <source>
        <dbReference type="PROSITE" id="PS51918"/>
    </source>
</evidence>
<dbReference type="GO" id="GO:0031419">
    <property type="term" value="F:cobalamin binding"/>
    <property type="evidence" value="ECO:0007669"/>
    <property type="project" value="InterPro"/>
</dbReference>
<accession>A0AAX2AJN9</accession>
<dbReference type="InterPro" id="IPR006158">
    <property type="entry name" value="Cobalamin-bd"/>
</dbReference>
<dbReference type="KEGG" id="amyt:AMYT_2273"/>
<dbReference type="PANTHER" id="PTHR43409:SF7">
    <property type="entry name" value="BLL1977 PROTEIN"/>
    <property type="match status" value="1"/>
</dbReference>